<dbReference type="Proteomes" id="UP001151760">
    <property type="component" value="Unassembled WGS sequence"/>
</dbReference>
<evidence type="ECO:0000256" key="7">
    <source>
        <dbReference type="ARBA" id="ARBA00022918"/>
    </source>
</evidence>
<comment type="caution">
    <text evidence="11">The sequence shown here is derived from an EMBL/GenBank/DDBJ whole genome shotgun (WGS) entry which is preliminary data.</text>
</comment>
<keyword evidence="8" id="KW-0863">Zinc-finger</keyword>
<feature type="compositionally biased region" description="Acidic residues" evidence="9">
    <location>
        <begin position="128"/>
        <end position="147"/>
    </location>
</feature>
<dbReference type="CDD" id="cd09274">
    <property type="entry name" value="RNase_HI_RT_Ty3"/>
    <property type="match status" value="1"/>
</dbReference>
<keyword evidence="8" id="KW-0862">Zinc</keyword>
<evidence type="ECO:0000256" key="9">
    <source>
        <dbReference type="SAM" id="MobiDB-lite"/>
    </source>
</evidence>
<keyword evidence="2" id="KW-0808">Transferase</keyword>
<dbReference type="Pfam" id="PF17917">
    <property type="entry name" value="RT_RNaseH"/>
    <property type="match status" value="1"/>
</dbReference>
<feature type="region of interest" description="Disordered" evidence="9">
    <location>
        <begin position="437"/>
        <end position="457"/>
    </location>
</feature>
<evidence type="ECO:0000256" key="3">
    <source>
        <dbReference type="ARBA" id="ARBA00022695"/>
    </source>
</evidence>
<dbReference type="CDD" id="cd00303">
    <property type="entry name" value="retropepsin_like"/>
    <property type="match status" value="1"/>
</dbReference>
<keyword evidence="5" id="KW-0255">Endonuclease</keyword>
<evidence type="ECO:0000256" key="1">
    <source>
        <dbReference type="ARBA" id="ARBA00012493"/>
    </source>
</evidence>
<keyword evidence="4" id="KW-0540">Nuclease</keyword>
<dbReference type="Gene3D" id="2.40.70.10">
    <property type="entry name" value="Acid Proteases"/>
    <property type="match status" value="1"/>
</dbReference>
<dbReference type="InterPro" id="IPR041373">
    <property type="entry name" value="RT_RNaseH"/>
</dbReference>
<dbReference type="Pfam" id="PF08284">
    <property type="entry name" value="RVP_2"/>
    <property type="match status" value="1"/>
</dbReference>
<dbReference type="PANTHER" id="PTHR34072:SF52">
    <property type="entry name" value="RIBONUCLEASE H"/>
    <property type="match status" value="1"/>
</dbReference>
<feature type="region of interest" description="Disordered" evidence="9">
    <location>
        <begin position="123"/>
        <end position="205"/>
    </location>
</feature>
<dbReference type="SMART" id="SM00343">
    <property type="entry name" value="ZnF_C2HC"/>
    <property type="match status" value="2"/>
</dbReference>
<dbReference type="GO" id="GO:0003964">
    <property type="term" value="F:RNA-directed DNA polymerase activity"/>
    <property type="evidence" value="ECO:0007669"/>
    <property type="project" value="UniProtKB-KW"/>
</dbReference>
<evidence type="ECO:0000313" key="11">
    <source>
        <dbReference type="EMBL" id="GJT51429.1"/>
    </source>
</evidence>
<evidence type="ECO:0000256" key="6">
    <source>
        <dbReference type="ARBA" id="ARBA00022801"/>
    </source>
</evidence>
<evidence type="ECO:0000259" key="10">
    <source>
        <dbReference type="PROSITE" id="PS50158"/>
    </source>
</evidence>
<protein>
    <recommendedName>
        <fullName evidence="1">RNA-directed DNA polymerase</fullName>
        <ecNumber evidence="1">2.7.7.49</ecNumber>
    </recommendedName>
</protein>
<dbReference type="Gene3D" id="3.30.70.270">
    <property type="match status" value="2"/>
</dbReference>
<feature type="compositionally biased region" description="Basic and acidic residues" evidence="9">
    <location>
        <begin position="182"/>
        <end position="194"/>
    </location>
</feature>
<proteinExistence type="predicted"/>
<dbReference type="PANTHER" id="PTHR34072">
    <property type="entry name" value="ENZYMATIC POLYPROTEIN-RELATED"/>
    <property type="match status" value="1"/>
</dbReference>
<keyword evidence="8" id="KW-0479">Metal-binding</keyword>
<gene>
    <name evidence="11" type="ORF">Tco_0977586</name>
</gene>
<evidence type="ECO:0000256" key="8">
    <source>
        <dbReference type="PROSITE-ProRule" id="PRU00047"/>
    </source>
</evidence>
<dbReference type="InterPro" id="IPR043502">
    <property type="entry name" value="DNA/RNA_pol_sf"/>
</dbReference>
<dbReference type="Gene3D" id="3.10.10.10">
    <property type="entry name" value="HIV Type 1 Reverse Transcriptase, subunit A, domain 1"/>
    <property type="match status" value="1"/>
</dbReference>
<name>A0ABQ5EKL1_9ASTR</name>
<sequence>MVRPPVQGEPVSVLFPFIVVPRRIFLESVGAFSMIIWSSIGCDCWDFRFDDYKELKRSKNRSRVLGFHSDFSCLNPSIGLLHQTLIGGWESIVCVPGNESSSTFSFLLLDVVHREVGAKSPRSVLEVEKEEDLEEDPEEDPKEEEEEELKKKKMKGTPESSANTRPLEYSASKEEVESDLESTSRSEAKPKELDDTCESGVRPKLDSPQPIPAYVLPDYPSCFLDDLIVFMVGAMLREFLMAPTRQSGASCDDANPNITVIIAHQFQNIIPQIVTQVTNNVNNANANGGNGNGENGNGGNREGYSYKEFLACKRRDFDGKGGAIVASSLINKALTWWNTQIQARGREAAIGMTWEEFKASMVEEFCPSNEMEKLETEFWNHTMVWANHATYTDRFNELAKLVSHLVTPESKAYREVHSWIVLTDEAVRCGTFSKGSEKRKEAVETSKQGGSWNDNKRAKVGKGFVAATPPRNENKPCHFARDCRALAKQVAPINAVRMGNDQRTCYVCGSLDHFSNTCPKLNQAPSQVGNHLTIEGNQNPRNNGNQARGRAFNVNAVYALQDPKVVTGTFSSNDHLATVLFDFGADFSFISTKFVSLLNVKPSIVKPGYVIEVADGKKVELDRIIRGCNLELGNSLFTIDLIPLGTLRGEHPCCSLRRRMVHFVCSRYFSKKDLRSGYHQLRVHEEDIPKTTFRTRYEHFEFTVMPFGLTNAPTSKEDHEVHLKLVLELLRKESLFAKFSKCDFWLQEVHFLGHVINSNGIQVDPSKIKAVKNWKAPKTPSDIQLFLGLAGLGCVLMQRGKVIAYASRQLKIHERNYSTHDLELGVVFFALKIWRHYLYGTKSVIYTDHKSLQHIFDQKELNMRQRRWIEFFNDYDCEIRYHPRKANVVADALSRKERVKPKRMRAKSMTILSSIKEKLLAAQNEATKKENAPAEMLRGLDQQMEKKEDGGLYFMDRIWVPLSGDVMCRHVGIENMINHRPFIYTVWNLVDTPYWLKSIRRIGSFLE</sequence>
<dbReference type="Gene3D" id="4.10.60.10">
    <property type="entry name" value="Zinc finger, CCHC-type"/>
    <property type="match status" value="1"/>
</dbReference>
<evidence type="ECO:0000256" key="4">
    <source>
        <dbReference type="ARBA" id="ARBA00022722"/>
    </source>
</evidence>
<evidence type="ECO:0000256" key="2">
    <source>
        <dbReference type="ARBA" id="ARBA00022679"/>
    </source>
</evidence>
<dbReference type="CDD" id="cd01647">
    <property type="entry name" value="RT_LTR"/>
    <property type="match status" value="1"/>
</dbReference>
<dbReference type="InterPro" id="IPR043128">
    <property type="entry name" value="Rev_trsase/Diguanyl_cyclase"/>
</dbReference>
<dbReference type="SUPFAM" id="SSF56672">
    <property type="entry name" value="DNA/RNA polymerases"/>
    <property type="match status" value="1"/>
</dbReference>
<keyword evidence="3" id="KW-0548">Nucleotidyltransferase</keyword>
<reference evidence="11" key="2">
    <citation type="submission" date="2022-01" db="EMBL/GenBank/DDBJ databases">
        <authorList>
            <person name="Yamashiro T."/>
            <person name="Shiraishi A."/>
            <person name="Satake H."/>
            <person name="Nakayama K."/>
        </authorList>
    </citation>
    <scope>NUCLEOTIDE SEQUENCE</scope>
</reference>
<dbReference type="Pfam" id="PF03732">
    <property type="entry name" value="Retrotrans_gag"/>
    <property type="match status" value="1"/>
</dbReference>
<organism evidence="11 12">
    <name type="scientific">Tanacetum coccineum</name>
    <dbReference type="NCBI Taxonomy" id="301880"/>
    <lineage>
        <taxon>Eukaryota</taxon>
        <taxon>Viridiplantae</taxon>
        <taxon>Streptophyta</taxon>
        <taxon>Embryophyta</taxon>
        <taxon>Tracheophyta</taxon>
        <taxon>Spermatophyta</taxon>
        <taxon>Magnoliopsida</taxon>
        <taxon>eudicotyledons</taxon>
        <taxon>Gunneridae</taxon>
        <taxon>Pentapetalae</taxon>
        <taxon>asterids</taxon>
        <taxon>campanulids</taxon>
        <taxon>Asterales</taxon>
        <taxon>Asteraceae</taxon>
        <taxon>Asteroideae</taxon>
        <taxon>Anthemideae</taxon>
        <taxon>Anthemidinae</taxon>
        <taxon>Tanacetum</taxon>
    </lineage>
</organism>
<dbReference type="InterPro" id="IPR001878">
    <property type="entry name" value="Znf_CCHC"/>
</dbReference>
<dbReference type="PROSITE" id="PS50158">
    <property type="entry name" value="ZF_CCHC"/>
    <property type="match status" value="1"/>
</dbReference>
<dbReference type="InterPro" id="IPR021109">
    <property type="entry name" value="Peptidase_aspartic_dom_sf"/>
</dbReference>
<evidence type="ECO:0000313" key="12">
    <source>
        <dbReference type="Proteomes" id="UP001151760"/>
    </source>
</evidence>
<dbReference type="EMBL" id="BQNB010016406">
    <property type="protein sequence ID" value="GJT51429.1"/>
    <property type="molecule type" value="Genomic_DNA"/>
</dbReference>
<feature type="domain" description="CCHC-type" evidence="10">
    <location>
        <begin position="505"/>
        <end position="520"/>
    </location>
</feature>
<keyword evidence="12" id="KW-1185">Reference proteome</keyword>
<reference evidence="11" key="1">
    <citation type="journal article" date="2022" name="Int. J. Mol. Sci.">
        <title>Draft Genome of Tanacetum Coccineum: Genomic Comparison of Closely Related Tanacetum-Family Plants.</title>
        <authorList>
            <person name="Yamashiro T."/>
            <person name="Shiraishi A."/>
            <person name="Nakayama K."/>
            <person name="Satake H."/>
        </authorList>
    </citation>
    <scope>NUCLEOTIDE SEQUENCE</scope>
</reference>
<keyword evidence="7 11" id="KW-0695">RNA-directed DNA polymerase</keyword>
<accession>A0ABQ5EKL1</accession>
<dbReference type="EC" id="2.7.7.49" evidence="1"/>
<keyword evidence="6" id="KW-0378">Hydrolase</keyword>
<dbReference type="InterPro" id="IPR005162">
    <property type="entry name" value="Retrotrans_gag_dom"/>
</dbReference>
<evidence type="ECO:0000256" key="5">
    <source>
        <dbReference type="ARBA" id="ARBA00022759"/>
    </source>
</evidence>